<evidence type="ECO:0000256" key="1">
    <source>
        <dbReference type="ARBA" id="ARBA00004370"/>
    </source>
</evidence>
<keyword evidence="3 5" id="KW-1133">Transmembrane helix</keyword>
<proteinExistence type="predicted"/>
<comment type="subcellular location">
    <subcellularLocation>
        <location evidence="1">Membrane</location>
    </subcellularLocation>
</comment>
<dbReference type="Ensembl" id="ENSCCRT00000035089.2">
    <property type="protein sequence ID" value="ENSCCRP00000032360.2"/>
    <property type="gene ID" value="ENSCCRG00000071081.1"/>
</dbReference>
<dbReference type="GO" id="GO:0016020">
    <property type="term" value="C:membrane"/>
    <property type="evidence" value="ECO:0007669"/>
    <property type="project" value="UniProtKB-SubCell"/>
</dbReference>
<name>A0A8C1BEL3_CYPCA</name>
<dbReference type="Proteomes" id="UP001108240">
    <property type="component" value="Unplaced"/>
</dbReference>
<dbReference type="PROSITE" id="PS50262">
    <property type="entry name" value="G_PROTEIN_RECEP_F1_2"/>
    <property type="match status" value="1"/>
</dbReference>
<sequence length="420" mass="48384">MLINMLNVSPFNFHIRLNKWKNLKDKEDLCFSLIKLISHQDLWKESNYRQQIHSKVILPKKTQRISHPCTSTMNSSVQLYNLQERYADSFAKNFTIVFLAVIIVSINGVFVYIFFRSSIFYNDPRYILYIHLVINDMLMVCLSVTLFVMSFAWQNVPFPFCFTLLIVAATAHKNTPLTLASMAVERYIAICKPLHHHQICTVRRTYILISLIWGVGVIPGLNDLIVIVIVRPLSVFKTVALCSSATLYNTPYHEELSKITLGLYTSVVWLILVFTYCQVLVAARRASADKTSAKKAQSTILLHGAQLLLCMLSYITPVLDKIFLPLVTDQQKRISFFNYLLTQLLLCMLSYITAIIDKMFVPLIPVDRARLTFLNYLLTNIVPRLLTPLIYGVRDKLFYKHMKGLFSCRIFIVKVESTNQ</sequence>
<dbReference type="FunFam" id="1.20.1070.10:FF:000096">
    <property type="entry name" value="Odorant receptor 131-2"/>
    <property type="match status" value="1"/>
</dbReference>
<evidence type="ECO:0000259" key="6">
    <source>
        <dbReference type="PROSITE" id="PS50262"/>
    </source>
</evidence>
<dbReference type="SUPFAM" id="SSF81321">
    <property type="entry name" value="Family A G protein-coupled receptor-like"/>
    <property type="match status" value="1"/>
</dbReference>
<dbReference type="GO" id="GO:0004930">
    <property type="term" value="F:G protein-coupled receptor activity"/>
    <property type="evidence" value="ECO:0007669"/>
    <property type="project" value="InterPro"/>
</dbReference>
<evidence type="ECO:0000256" key="3">
    <source>
        <dbReference type="ARBA" id="ARBA00022989"/>
    </source>
</evidence>
<dbReference type="InterPro" id="IPR052921">
    <property type="entry name" value="GPCR1_Superfamily_Member"/>
</dbReference>
<evidence type="ECO:0000256" key="5">
    <source>
        <dbReference type="SAM" id="Phobius"/>
    </source>
</evidence>
<feature type="transmembrane region" description="Helical" evidence="5">
    <location>
        <begin position="94"/>
        <end position="115"/>
    </location>
</feature>
<evidence type="ECO:0000256" key="2">
    <source>
        <dbReference type="ARBA" id="ARBA00022692"/>
    </source>
</evidence>
<feature type="transmembrane region" description="Helical" evidence="5">
    <location>
        <begin position="339"/>
        <end position="361"/>
    </location>
</feature>
<feature type="transmembrane region" description="Helical" evidence="5">
    <location>
        <begin position="261"/>
        <end position="279"/>
    </location>
</feature>
<dbReference type="InterPro" id="IPR017452">
    <property type="entry name" value="GPCR_Rhodpsn_7TM"/>
</dbReference>
<feature type="transmembrane region" description="Helical" evidence="5">
    <location>
        <begin position="373"/>
        <end position="393"/>
    </location>
</feature>
<keyword evidence="2 5" id="KW-0812">Transmembrane</keyword>
<keyword evidence="8" id="KW-1185">Reference proteome</keyword>
<dbReference type="GO" id="GO:0004984">
    <property type="term" value="F:olfactory receptor activity"/>
    <property type="evidence" value="ECO:0007669"/>
    <property type="project" value="TreeGrafter"/>
</dbReference>
<dbReference type="AlphaFoldDB" id="A0A8C1BEL3"/>
<dbReference type="InterPro" id="IPR000276">
    <property type="entry name" value="GPCR_Rhodpsn"/>
</dbReference>
<evidence type="ECO:0000313" key="7">
    <source>
        <dbReference type="Ensembl" id="ENSCCRP00000032360.2"/>
    </source>
</evidence>
<dbReference type="PANTHER" id="PTHR26451:SF998">
    <property type="entry name" value="ODORANT RECEPTOR-RELATED"/>
    <property type="match status" value="1"/>
</dbReference>
<dbReference type="PANTHER" id="PTHR26451">
    <property type="entry name" value="G_PROTEIN_RECEP_F1_2 DOMAIN-CONTAINING PROTEIN"/>
    <property type="match status" value="1"/>
</dbReference>
<dbReference type="Gene3D" id="1.20.1070.10">
    <property type="entry name" value="Rhodopsin 7-helix transmembrane proteins"/>
    <property type="match status" value="1"/>
</dbReference>
<dbReference type="GO" id="GO:0005549">
    <property type="term" value="F:odorant binding"/>
    <property type="evidence" value="ECO:0007669"/>
    <property type="project" value="TreeGrafter"/>
</dbReference>
<reference evidence="7" key="1">
    <citation type="submission" date="2025-08" db="UniProtKB">
        <authorList>
            <consortium name="Ensembl"/>
        </authorList>
    </citation>
    <scope>IDENTIFICATION</scope>
</reference>
<reference evidence="7" key="2">
    <citation type="submission" date="2025-09" db="UniProtKB">
        <authorList>
            <consortium name="Ensembl"/>
        </authorList>
    </citation>
    <scope>IDENTIFICATION</scope>
</reference>
<dbReference type="Pfam" id="PF00001">
    <property type="entry name" value="7tm_1"/>
    <property type="match status" value="1"/>
</dbReference>
<feature type="domain" description="G-protein coupled receptors family 1 profile" evidence="6">
    <location>
        <begin position="106"/>
        <end position="357"/>
    </location>
</feature>
<protein>
    <submittedName>
        <fullName evidence="7">Odorant receptor, family H, subfamily 137, member 2</fullName>
    </submittedName>
</protein>
<organism evidence="7 8">
    <name type="scientific">Cyprinus carpio carpio</name>
    <dbReference type="NCBI Taxonomy" id="630221"/>
    <lineage>
        <taxon>Eukaryota</taxon>
        <taxon>Metazoa</taxon>
        <taxon>Chordata</taxon>
        <taxon>Craniata</taxon>
        <taxon>Vertebrata</taxon>
        <taxon>Euteleostomi</taxon>
        <taxon>Actinopterygii</taxon>
        <taxon>Neopterygii</taxon>
        <taxon>Teleostei</taxon>
        <taxon>Ostariophysi</taxon>
        <taxon>Cypriniformes</taxon>
        <taxon>Cyprinidae</taxon>
        <taxon>Cyprininae</taxon>
        <taxon>Cyprinus</taxon>
    </lineage>
</organism>
<keyword evidence="4 5" id="KW-0472">Membrane</keyword>
<feature type="transmembrane region" description="Helical" evidence="5">
    <location>
        <begin position="127"/>
        <end position="150"/>
    </location>
</feature>
<feature type="transmembrane region" description="Helical" evidence="5">
    <location>
        <begin position="206"/>
        <end position="230"/>
    </location>
</feature>
<evidence type="ECO:0000313" key="8">
    <source>
        <dbReference type="Proteomes" id="UP001108240"/>
    </source>
</evidence>
<evidence type="ECO:0000256" key="4">
    <source>
        <dbReference type="ARBA" id="ARBA00023136"/>
    </source>
</evidence>
<accession>A0A8C1BEL3</accession>
<dbReference type="CDD" id="cd00637">
    <property type="entry name" value="7tm_classA_rhodopsin-like"/>
    <property type="match status" value="1"/>
</dbReference>
<dbReference type="GeneTree" id="ENSGT00940000161337"/>